<evidence type="ECO:0000259" key="13">
    <source>
        <dbReference type="PROSITE" id="PS51455"/>
    </source>
</evidence>
<dbReference type="Proteomes" id="UP000217199">
    <property type="component" value="Unassembled WGS sequence"/>
</dbReference>
<proteinExistence type="predicted"/>
<dbReference type="GO" id="GO:0005886">
    <property type="term" value="C:plasma membrane"/>
    <property type="evidence" value="ECO:0007669"/>
    <property type="project" value="TreeGrafter"/>
</dbReference>
<dbReference type="PANTHER" id="PTHR23086">
    <property type="entry name" value="PHOSPHATIDYLINOSITOL-4-PHOSPHATE 5-KINASE"/>
    <property type="match status" value="1"/>
</dbReference>
<sequence>MTSVAGPSRSSPITIPASEVDSRRTSLVSGSAASYHTAFVDNSPSQSSMHSAISNASGHTIGVGRSSAFDGTEVNPINLLSQGSQEIQVYTMHAESVQLRAGAFQESLLTHAGKTTTRIVSCDQEEALAPSASAIGPPPPSPPPSVEHERDDDTSTVHQRAPSPTIGFSRSEPQSQPGASSLSTPSPRKLSFGAPVDPSSTTQPGDVLRQRASTETRFSARTGTGSTTGTTISSTATPSMRTLRTSDESSTPATSEQPTHSSKGSHVSIDGHLQPPQLGTHRPARRNTTGSAATSLSARPSKSSPLQHRHGQALDDTDAYTAAHSASHAQMLGLTPGPDGALGFGELDTDILLQADQIRRERTAKRRQQEQQEAEMAALSKATSKDDNKVLVGNLIGEDHANYVLMYNMLTGIRIGVSRCQAKVSRDLTDDDFTARHKYSFDIVGNELTPSAKYDFKFKDYAPWVFRELREKHFGLDPADYLLSLTAKYILSELGSPGKSGSFFYFSRDYRFIIKTIHHTEHKFLRKILKQYYEHIKSNPHTLLSRFYGLHRVKLPHGRKIHFVIMNNLFPPHKDIHETYDLKGSTVGREYPEEKAAKNPRAVLKDLNWINRGKSLDLGPEKRALLTEQLRRDSELLKDLRVMDYSLLIGIHNMQRGNRDMVRKNTLRVFSPPVVPAVKRKSAALKGSSPEAIAMRKAMRISAPESLGASPALNLPEEDIGDRQQFLFYQDEGGLQATDDQNQRMDTIYYLGVIDILTPYNTKKRAEHFWKGLSSDRHKISPVPLKNMQVDSLSL</sequence>
<evidence type="ECO:0000256" key="9">
    <source>
        <dbReference type="ARBA" id="ARBA00080374"/>
    </source>
</evidence>
<evidence type="ECO:0000256" key="12">
    <source>
        <dbReference type="SAM" id="MobiDB-lite"/>
    </source>
</evidence>
<evidence type="ECO:0000256" key="8">
    <source>
        <dbReference type="ARBA" id="ARBA00078403"/>
    </source>
</evidence>
<feature type="region of interest" description="Disordered" evidence="12">
    <location>
        <begin position="129"/>
        <end position="313"/>
    </location>
</feature>
<organism evidence="14 15">
    <name type="scientific">Pyrrhoderma noxium</name>
    <dbReference type="NCBI Taxonomy" id="2282107"/>
    <lineage>
        <taxon>Eukaryota</taxon>
        <taxon>Fungi</taxon>
        <taxon>Dikarya</taxon>
        <taxon>Basidiomycota</taxon>
        <taxon>Agaricomycotina</taxon>
        <taxon>Agaricomycetes</taxon>
        <taxon>Hymenochaetales</taxon>
        <taxon>Hymenochaetaceae</taxon>
        <taxon>Pyrrhoderma</taxon>
    </lineage>
</organism>
<accession>A0A286U6U4</accession>
<comment type="caution">
    <text evidence="14">The sequence shown here is derived from an EMBL/GenBank/DDBJ whole genome shotgun (WGS) entry which is preliminary data.</text>
</comment>
<keyword evidence="4 11" id="KW-0808">Transferase</keyword>
<dbReference type="InterPro" id="IPR027484">
    <property type="entry name" value="PInositol-4-P-5-kinase_N"/>
</dbReference>
<dbReference type="Pfam" id="PF01504">
    <property type="entry name" value="PIP5K"/>
    <property type="match status" value="1"/>
</dbReference>
<dbReference type="GO" id="GO:0046854">
    <property type="term" value="P:phosphatidylinositol phosphate biosynthetic process"/>
    <property type="evidence" value="ECO:0007669"/>
    <property type="project" value="TreeGrafter"/>
</dbReference>
<dbReference type="InterPro" id="IPR027483">
    <property type="entry name" value="PInositol-4-P-4/5-kinase_C_sf"/>
</dbReference>
<keyword evidence="3" id="KW-0597">Phosphoprotein</keyword>
<evidence type="ECO:0000256" key="1">
    <source>
        <dbReference type="ARBA" id="ARBA00000444"/>
    </source>
</evidence>
<dbReference type="Gene3D" id="3.30.800.10">
    <property type="entry name" value="Phosphatidylinositol Phosphate Kinase II Beta"/>
    <property type="match status" value="1"/>
</dbReference>
<dbReference type="STRING" id="2282107.A0A286U6U4"/>
<dbReference type="Gene3D" id="3.30.810.10">
    <property type="entry name" value="2-Layer Sandwich"/>
    <property type="match status" value="1"/>
</dbReference>
<feature type="compositionally biased region" description="Low complexity" evidence="12">
    <location>
        <begin position="222"/>
        <end position="237"/>
    </location>
</feature>
<evidence type="ECO:0000256" key="2">
    <source>
        <dbReference type="ARBA" id="ARBA00012172"/>
    </source>
</evidence>
<name>A0A286U6U4_9AGAM</name>
<evidence type="ECO:0000256" key="5">
    <source>
        <dbReference type="ARBA" id="ARBA00022741"/>
    </source>
</evidence>
<dbReference type="EC" id="2.7.1.68" evidence="2"/>
<evidence type="ECO:0000256" key="6">
    <source>
        <dbReference type="ARBA" id="ARBA00022777"/>
    </source>
</evidence>
<evidence type="ECO:0000256" key="10">
    <source>
        <dbReference type="ARBA" id="ARBA00082306"/>
    </source>
</evidence>
<feature type="region of interest" description="Disordered" evidence="12">
    <location>
        <begin position="362"/>
        <end position="381"/>
    </location>
</feature>
<keyword evidence="7 11" id="KW-0067">ATP-binding</keyword>
<reference evidence="14 15" key="1">
    <citation type="journal article" date="2017" name="Mol. Ecol.">
        <title>Comparative and population genomic landscape of Phellinus noxius: A hypervariable fungus causing root rot in trees.</title>
        <authorList>
            <person name="Chung C.L."/>
            <person name="Lee T.J."/>
            <person name="Akiba M."/>
            <person name="Lee H.H."/>
            <person name="Kuo T.H."/>
            <person name="Liu D."/>
            <person name="Ke H.M."/>
            <person name="Yokoi T."/>
            <person name="Roa M.B."/>
            <person name="Lu M.J."/>
            <person name="Chang Y.Y."/>
            <person name="Ann P.J."/>
            <person name="Tsai J.N."/>
            <person name="Chen C.Y."/>
            <person name="Tzean S.S."/>
            <person name="Ota Y."/>
            <person name="Hattori T."/>
            <person name="Sahashi N."/>
            <person name="Liou R.F."/>
            <person name="Kikuchi T."/>
            <person name="Tsai I.J."/>
        </authorList>
    </citation>
    <scope>NUCLEOTIDE SEQUENCE [LARGE SCALE GENOMIC DNA]</scope>
    <source>
        <strain evidence="14 15">FFPRI411160</strain>
    </source>
</reference>
<dbReference type="SMART" id="SM00330">
    <property type="entry name" value="PIPKc"/>
    <property type="match status" value="1"/>
</dbReference>
<dbReference type="FunCoup" id="A0A286U6U4">
    <property type="interactions" value="309"/>
</dbReference>
<gene>
    <name evidence="14" type="ORF">PNOK_0905400</name>
</gene>
<dbReference type="SUPFAM" id="SSF56104">
    <property type="entry name" value="SAICAR synthase-like"/>
    <property type="match status" value="1"/>
</dbReference>
<keyword evidence="6 11" id="KW-0418">Kinase</keyword>
<feature type="compositionally biased region" description="Basic and acidic residues" evidence="12">
    <location>
        <begin position="146"/>
        <end position="155"/>
    </location>
</feature>
<keyword evidence="5 11" id="KW-0547">Nucleotide-binding</keyword>
<feature type="compositionally biased region" description="Polar residues" evidence="12">
    <location>
        <begin position="166"/>
        <end position="186"/>
    </location>
</feature>
<dbReference type="AlphaFoldDB" id="A0A286U6U4"/>
<feature type="domain" description="PIPK" evidence="13">
    <location>
        <begin position="397"/>
        <end position="795"/>
    </location>
</feature>
<keyword evidence="15" id="KW-1185">Reference proteome</keyword>
<evidence type="ECO:0000256" key="4">
    <source>
        <dbReference type="ARBA" id="ARBA00022679"/>
    </source>
</evidence>
<evidence type="ECO:0000256" key="7">
    <source>
        <dbReference type="ARBA" id="ARBA00022840"/>
    </source>
</evidence>
<feature type="compositionally biased region" description="Polar residues" evidence="12">
    <location>
        <begin position="1"/>
        <end position="13"/>
    </location>
</feature>
<dbReference type="CDD" id="cd17303">
    <property type="entry name" value="PIPKc_PIP5K_yeast_like"/>
    <property type="match status" value="1"/>
</dbReference>
<dbReference type="FunFam" id="3.30.800.10:FF:000009">
    <property type="entry name" value="Phosphatidylinositol 4-phosphate 5-kinase its3"/>
    <property type="match status" value="1"/>
</dbReference>
<dbReference type="PANTHER" id="PTHR23086:SF8">
    <property type="entry name" value="PHOSPHATIDYLINOSITOL 5-PHOSPHATE 4-KINASE, ISOFORM A"/>
    <property type="match status" value="1"/>
</dbReference>
<protein>
    <recommendedName>
        <fullName evidence="2">1-phosphatidylinositol-4-phosphate 5-kinase</fullName>
        <ecNumber evidence="2">2.7.1.68</ecNumber>
    </recommendedName>
    <alternativeName>
        <fullName evidence="10">1-phosphatidylinositol 4-phosphate kinase</fullName>
    </alternativeName>
    <alternativeName>
        <fullName evidence="8">Diphosphoinositide kinase</fullName>
    </alternativeName>
    <alternativeName>
        <fullName evidence="9">PIP5K</fullName>
    </alternativeName>
</protein>
<evidence type="ECO:0000256" key="11">
    <source>
        <dbReference type="PROSITE-ProRule" id="PRU00781"/>
    </source>
</evidence>
<dbReference type="InterPro" id="IPR002498">
    <property type="entry name" value="PInositol-4-P-4/5-kinase_core"/>
</dbReference>
<dbReference type="PROSITE" id="PS51455">
    <property type="entry name" value="PIPK"/>
    <property type="match status" value="1"/>
</dbReference>
<dbReference type="OrthoDB" id="20783at2759"/>
<evidence type="ECO:0000256" key="3">
    <source>
        <dbReference type="ARBA" id="ARBA00022553"/>
    </source>
</evidence>
<evidence type="ECO:0000313" key="14">
    <source>
        <dbReference type="EMBL" id="PAV15293.1"/>
    </source>
</evidence>
<dbReference type="GO" id="GO:0005524">
    <property type="term" value="F:ATP binding"/>
    <property type="evidence" value="ECO:0007669"/>
    <property type="project" value="UniProtKB-UniRule"/>
</dbReference>
<feature type="compositionally biased region" description="Polar residues" evidence="12">
    <location>
        <begin position="286"/>
        <end position="306"/>
    </location>
</feature>
<dbReference type="InterPro" id="IPR023610">
    <property type="entry name" value="PInositol-4/5-P-5/4-kinase"/>
</dbReference>
<feature type="compositionally biased region" description="Pro residues" evidence="12">
    <location>
        <begin position="136"/>
        <end position="145"/>
    </location>
</feature>
<dbReference type="EMBL" id="NBII01000010">
    <property type="protein sequence ID" value="PAV15293.1"/>
    <property type="molecule type" value="Genomic_DNA"/>
</dbReference>
<comment type="catalytic activity">
    <reaction evidence="1">
        <text>a 1,2-diacyl-sn-glycero-3-phospho-(1D-myo-inositol 4-phosphate) + ATP = a 1,2-diacyl-sn-glycero-3-phospho-(1D-myo-inositol-4,5-bisphosphate) + ADP + H(+)</text>
        <dbReference type="Rhea" id="RHEA:14425"/>
        <dbReference type="ChEBI" id="CHEBI:15378"/>
        <dbReference type="ChEBI" id="CHEBI:30616"/>
        <dbReference type="ChEBI" id="CHEBI:58178"/>
        <dbReference type="ChEBI" id="CHEBI:58456"/>
        <dbReference type="ChEBI" id="CHEBI:456216"/>
        <dbReference type="EC" id="2.7.1.68"/>
    </reaction>
</comment>
<feature type="compositionally biased region" description="Polar residues" evidence="12">
    <location>
        <begin position="238"/>
        <end position="265"/>
    </location>
</feature>
<dbReference type="GO" id="GO:0016308">
    <property type="term" value="F:1-phosphatidylinositol-4-phosphate 5-kinase activity"/>
    <property type="evidence" value="ECO:0007669"/>
    <property type="project" value="UniProtKB-EC"/>
</dbReference>
<evidence type="ECO:0000313" key="15">
    <source>
        <dbReference type="Proteomes" id="UP000217199"/>
    </source>
</evidence>
<feature type="region of interest" description="Disordered" evidence="12">
    <location>
        <begin position="1"/>
        <end position="22"/>
    </location>
</feature>
<dbReference type="InParanoid" id="A0A286U6U4"/>